<dbReference type="STRING" id="471514.AN477_18385"/>
<accession>A0A0P9CH45</accession>
<dbReference type="PATRIC" id="fig|471514.4.peg.4593"/>
<dbReference type="EMBL" id="LJCO01000079">
    <property type="protein sequence ID" value="KPV42359.1"/>
    <property type="molecule type" value="Genomic_DNA"/>
</dbReference>
<protein>
    <submittedName>
        <fullName evidence="1">Uncharacterized protein</fullName>
    </submittedName>
</protein>
<comment type="caution">
    <text evidence="1">The sequence shown here is derived from an EMBL/GenBank/DDBJ whole genome shotgun (WGS) entry which is preliminary data.</text>
</comment>
<dbReference type="OrthoDB" id="2990595at2"/>
<proteinExistence type="predicted"/>
<evidence type="ECO:0000313" key="2">
    <source>
        <dbReference type="Proteomes" id="UP000050482"/>
    </source>
</evidence>
<dbReference type="Proteomes" id="UP000050482">
    <property type="component" value="Unassembled WGS sequence"/>
</dbReference>
<dbReference type="AlphaFoldDB" id="A0A0P9CH45"/>
<gene>
    <name evidence="1" type="ORF">AN477_18385</name>
</gene>
<keyword evidence="2" id="KW-1185">Reference proteome</keyword>
<organism evidence="1 2">
    <name type="scientific">Alicyclobacillus ferrooxydans</name>
    <dbReference type="NCBI Taxonomy" id="471514"/>
    <lineage>
        <taxon>Bacteria</taxon>
        <taxon>Bacillati</taxon>
        <taxon>Bacillota</taxon>
        <taxon>Bacilli</taxon>
        <taxon>Bacillales</taxon>
        <taxon>Alicyclobacillaceae</taxon>
        <taxon>Alicyclobacillus</taxon>
    </lineage>
</organism>
<reference evidence="1 2" key="1">
    <citation type="submission" date="2015-09" db="EMBL/GenBank/DDBJ databases">
        <title>Draft genome sequence of Alicyclobacillus ferrooxydans DSM 22381.</title>
        <authorList>
            <person name="Hemp J."/>
        </authorList>
    </citation>
    <scope>NUCLEOTIDE SEQUENCE [LARGE SCALE GENOMIC DNA]</scope>
    <source>
        <strain evidence="1 2">TC-34</strain>
    </source>
</reference>
<name>A0A0P9CH45_9BACL</name>
<dbReference type="InterPro" id="IPR025716">
    <property type="entry name" value="Post-transcriptional_regulator"/>
</dbReference>
<dbReference type="Pfam" id="PF13797">
    <property type="entry name" value="Post_transc_reg"/>
    <property type="match status" value="1"/>
</dbReference>
<evidence type="ECO:0000313" key="1">
    <source>
        <dbReference type="EMBL" id="KPV42359.1"/>
    </source>
</evidence>
<sequence length="70" mass="7874">MKADDFHLLGYEEVEPAEIWECVNSSLKGQVRLHDVVAGVLGLQVGKFMNWMTMQAYRGTLTGDDSPFKL</sequence>